<evidence type="ECO:0000259" key="3">
    <source>
        <dbReference type="Pfam" id="PF13800"/>
    </source>
</evidence>
<protein>
    <submittedName>
        <fullName evidence="4">Anti sigma factor C-terminal domain-containing protein</fullName>
    </submittedName>
</protein>
<dbReference type="Pfam" id="PF13791">
    <property type="entry name" value="Sigma_reg_C"/>
    <property type="match status" value="1"/>
</dbReference>
<gene>
    <name evidence="4" type="ORF">ACFSJF_02415</name>
</gene>
<evidence type="ECO:0000259" key="2">
    <source>
        <dbReference type="Pfam" id="PF13791"/>
    </source>
</evidence>
<reference evidence="5" key="1">
    <citation type="journal article" date="2019" name="Int. J. Syst. Evol. Microbiol.">
        <title>The Global Catalogue of Microorganisms (GCM) 10K type strain sequencing project: providing services to taxonomists for standard genome sequencing and annotation.</title>
        <authorList>
            <consortium name="The Broad Institute Genomics Platform"/>
            <consortium name="The Broad Institute Genome Sequencing Center for Infectious Disease"/>
            <person name="Wu L."/>
            <person name="Ma J."/>
        </authorList>
    </citation>
    <scope>NUCLEOTIDE SEQUENCE [LARGE SCALE GENOMIC DNA]</scope>
    <source>
        <strain evidence="5">R28</strain>
    </source>
</reference>
<name>A0ABW4VVE4_9BACI</name>
<keyword evidence="5" id="KW-1185">Reference proteome</keyword>
<proteinExistence type="predicted"/>
<dbReference type="Pfam" id="PF13800">
    <property type="entry name" value="Sigma_reg_N"/>
    <property type="match status" value="1"/>
</dbReference>
<dbReference type="InterPro" id="IPR029101">
    <property type="entry name" value="Sigma_reg_N"/>
</dbReference>
<feature type="transmembrane region" description="Helical" evidence="1">
    <location>
        <begin position="32"/>
        <end position="58"/>
    </location>
</feature>
<feature type="domain" description="Sigma factor regulator N-terminal" evidence="3">
    <location>
        <begin position="19"/>
        <end position="113"/>
    </location>
</feature>
<dbReference type="EMBL" id="JBHUHQ010000003">
    <property type="protein sequence ID" value="MFD2043139.1"/>
    <property type="molecule type" value="Genomic_DNA"/>
</dbReference>
<evidence type="ECO:0000256" key="1">
    <source>
        <dbReference type="SAM" id="Phobius"/>
    </source>
</evidence>
<organism evidence="4 5">
    <name type="scientific">Ornithinibacillus salinisoli</name>
    <dbReference type="NCBI Taxonomy" id="1848459"/>
    <lineage>
        <taxon>Bacteria</taxon>
        <taxon>Bacillati</taxon>
        <taxon>Bacillota</taxon>
        <taxon>Bacilli</taxon>
        <taxon>Bacillales</taxon>
        <taxon>Bacillaceae</taxon>
        <taxon>Ornithinibacillus</taxon>
    </lineage>
</organism>
<accession>A0ABW4VVE4</accession>
<keyword evidence="1" id="KW-1133">Transmembrane helix</keyword>
<dbReference type="RefSeq" id="WP_377558528.1">
    <property type="nucleotide sequence ID" value="NZ_JBHUHQ010000003.1"/>
</dbReference>
<feature type="domain" description="Sigma factor regulator C-terminal" evidence="2">
    <location>
        <begin position="170"/>
        <end position="328"/>
    </location>
</feature>
<dbReference type="InterPro" id="IPR025672">
    <property type="entry name" value="Sigma_reg_C_dom"/>
</dbReference>
<keyword evidence="1" id="KW-0812">Transmembrane</keyword>
<evidence type="ECO:0000313" key="5">
    <source>
        <dbReference type="Proteomes" id="UP001597383"/>
    </source>
</evidence>
<comment type="caution">
    <text evidence="4">The sequence shown here is derived from an EMBL/GenBank/DDBJ whole genome shotgun (WGS) entry which is preliminary data.</text>
</comment>
<keyword evidence="1" id="KW-0472">Membrane</keyword>
<sequence>MSEDKVLKSWNDKQKLDKKQARKLVWKTRLSIGFAVVRVLFIIFLLYTAYMLTISIYYNQSGNSQDFERFVSTLVETRNPGISVEWDRFDTEISPLLTQKTSATLYRHIGDWEVAVGEVTAEKILFNPIYYSIEYNNKYINESSPYYVVPPDLLGRNFEVEADNSLLSQLEKMEDGYVVQVLLSTKKGMDPEALRKILSAYDIEIYQMPIYAGELTNFEVNNFGSSNHVSVDSLMLRPQIVYGEENSWTSRLRSLTDQESLKKSVAQVPKDLEWLVDQRNYFDKETDVKRLAYIKENGIQVYGATVTGPVREIERLMEEEMLHQFQLGGIEVWNWTEK</sequence>
<evidence type="ECO:0000313" key="4">
    <source>
        <dbReference type="EMBL" id="MFD2043139.1"/>
    </source>
</evidence>
<dbReference type="Proteomes" id="UP001597383">
    <property type="component" value="Unassembled WGS sequence"/>
</dbReference>